<name>A0ABV5GBB5_9FLAO</name>
<accession>A0ABV5GBB5</accession>
<dbReference type="RefSeq" id="WP_290284980.1">
    <property type="nucleotide sequence ID" value="NZ_JAUFQN010000019.1"/>
</dbReference>
<sequence length="94" mass="11259">MQQKYYFKIMGKLEELENRIESLINPRKEEVLLDSLEMQQLLKCTASKLQRLRDKGIIPCNKVGRGYYYPKEYFTLEFLNSIIKVEDSSKRFDD</sequence>
<dbReference type="EMBL" id="JBHMFB010000003">
    <property type="protein sequence ID" value="MFB9088387.1"/>
    <property type="molecule type" value="Genomic_DNA"/>
</dbReference>
<organism evidence="1 2">
    <name type="scientific">Flavobacterium paronense</name>
    <dbReference type="NCBI Taxonomy" id="1392775"/>
    <lineage>
        <taxon>Bacteria</taxon>
        <taxon>Pseudomonadati</taxon>
        <taxon>Bacteroidota</taxon>
        <taxon>Flavobacteriia</taxon>
        <taxon>Flavobacteriales</taxon>
        <taxon>Flavobacteriaceae</taxon>
        <taxon>Flavobacterium</taxon>
    </lineage>
</organism>
<evidence type="ECO:0000313" key="2">
    <source>
        <dbReference type="Proteomes" id="UP001589576"/>
    </source>
</evidence>
<gene>
    <name evidence="1" type="ORF">ACFFUU_02110</name>
</gene>
<reference evidence="1 2" key="1">
    <citation type="submission" date="2024-09" db="EMBL/GenBank/DDBJ databases">
        <authorList>
            <person name="Sun Q."/>
            <person name="Mori K."/>
        </authorList>
    </citation>
    <scope>NUCLEOTIDE SEQUENCE [LARGE SCALE GENOMIC DNA]</scope>
    <source>
        <strain evidence="1 2">CECT 8460</strain>
    </source>
</reference>
<dbReference type="Proteomes" id="UP001589576">
    <property type="component" value="Unassembled WGS sequence"/>
</dbReference>
<comment type="caution">
    <text evidence="1">The sequence shown here is derived from an EMBL/GenBank/DDBJ whole genome shotgun (WGS) entry which is preliminary data.</text>
</comment>
<protein>
    <submittedName>
        <fullName evidence="1">Helix-turn-helix domain-containing protein</fullName>
    </submittedName>
</protein>
<proteinExistence type="predicted"/>
<evidence type="ECO:0000313" key="1">
    <source>
        <dbReference type="EMBL" id="MFB9088387.1"/>
    </source>
</evidence>
<keyword evidence="2" id="KW-1185">Reference proteome</keyword>